<dbReference type="Proteomes" id="UP000568106">
    <property type="component" value="Unassembled WGS sequence"/>
</dbReference>
<dbReference type="Gene3D" id="3.40.50.1000">
    <property type="entry name" value="HAD superfamily/HAD-like"/>
    <property type="match status" value="2"/>
</dbReference>
<organism evidence="1 2">
    <name type="scientific">Tunturiibacter empetritectus</name>
    <dbReference type="NCBI Taxonomy" id="3069691"/>
    <lineage>
        <taxon>Bacteria</taxon>
        <taxon>Pseudomonadati</taxon>
        <taxon>Acidobacteriota</taxon>
        <taxon>Terriglobia</taxon>
        <taxon>Terriglobales</taxon>
        <taxon>Acidobacteriaceae</taxon>
        <taxon>Tunturiibacter</taxon>
    </lineage>
</organism>
<gene>
    <name evidence="1" type="ORF">HDF09_003645</name>
</gene>
<dbReference type="EMBL" id="JACHDY010000006">
    <property type="protein sequence ID" value="MBB5318946.1"/>
    <property type="molecule type" value="Genomic_DNA"/>
</dbReference>
<dbReference type="AlphaFoldDB" id="A0A7W8IKP0"/>
<dbReference type="GO" id="GO:0000287">
    <property type="term" value="F:magnesium ion binding"/>
    <property type="evidence" value="ECO:0007669"/>
    <property type="project" value="TreeGrafter"/>
</dbReference>
<dbReference type="InterPro" id="IPR006379">
    <property type="entry name" value="HAD-SF_hydro_IIB"/>
</dbReference>
<dbReference type="GO" id="GO:0005829">
    <property type="term" value="C:cytosol"/>
    <property type="evidence" value="ECO:0007669"/>
    <property type="project" value="TreeGrafter"/>
</dbReference>
<keyword evidence="2" id="KW-1185">Reference proteome</keyword>
<dbReference type="PANTHER" id="PTHR10000">
    <property type="entry name" value="PHOSPHOSERINE PHOSPHATASE"/>
    <property type="match status" value="1"/>
</dbReference>
<proteinExistence type="predicted"/>
<evidence type="ECO:0000313" key="2">
    <source>
        <dbReference type="Proteomes" id="UP000568106"/>
    </source>
</evidence>
<evidence type="ECO:0008006" key="3">
    <source>
        <dbReference type="Google" id="ProtNLM"/>
    </source>
</evidence>
<dbReference type="Gene3D" id="3.30.1240.10">
    <property type="match status" value="2"/>
</dbReference>
<accession>A0A7W8IKP0</accession>
<name>A0A7W8IKP0_9BACT</name>
<dbReference type="InterPro" id="IPR023214">
    <property type="entry name" value="HAD_sf"/>
</dbReference>
<protein>
    <recommendedName>
        <fullName evidence="3">HAD family phosphatase</fullName>
    </recommendedName>
</protein>
<dbReference type="NCBIfam" id="TIGR01484">
    <property type="entry name" value="HAD-SF-IIB"/>
    <property type="match status" value="2"/>
</dbReference>
<comment type="caution">
    <text evidence="1">The sequence shown here is derived from an EMBL/GenBank/DDBJ whole genome shotgun (WGS) entry which is preliminary data.</text>
</comment>
<evidence type="ECO:0000313" key="1">
    <source>
        <dbReference type="EMBL" id="MBB5318946.1"/>
    </source>
</evidence>
<dbReference type="PANTHER" id="PTHR10000:SF8">
    <property type="entry name" value="HAD SUPERFAMILY HYDROLASE-LIKE, TYPE 3"/>
    <property type="match status" value="1"/>
</dbReference>
<dbReference type="SUPFAM" id="SSF56784">
    <property type="entry name" value="HAD-like"/>
    <property type="match status" value="1"/>
</dbReference>
<dbReference type="InterPro" id="IPR036412">
    <property type="entry name" value="HAD-like_sf"/>
</dbReference>
<reference evidence="1" key="1">
    <citation type="submission" date="2020-08" db="EMBL/GenBank/DDBJ databases">
        <title>Genomic Encyclopedia of Type Strains, Phase IV (KMG-V): Genome sequencing to study the core and pangenomes of soil and plant-associated prokaryotes.</title>
        <authorList>
            <person name="Whitman W."/>
        </authorList>
    </citation>
    <scope>NUCLEOTIDE SEQUENCE [LARGE SCALE GENOMIC DNA]</scope>
    <source>
        <strain evidence="1">M8UP27</strain>
    </source>
</reference>
<sequence length="327" mass="35274">MRLIAVDMDGTLVGPDGRVSARNLAAMKLAEAAGVRVVVATGRRHSYAMKVLRGLGLREEDALISSNGTVTRTIGAQLLERTLLPVETARWLCGHVEEFRDALVVTFDKVGADGQDVRGALVVEHLVELNASIGRWVVANEPYIECVVPIERALEGDAPIQMMLCGTVERMRRAEARLLEHPGVSAVGVTPLRRDEVRRLENIGLTRGGITPQERASVAEAALHRTEYPERDLSIVDILPAGCSKGSALLRLAETHGVKAEEILAIGDNWNDVSMLEVAGQAVLMGNAPADLKATAAERGWVMGRRHDEDGVAEVIEAVLNGLPVTR</sequence>
<dbReference type="Pfam" id="PF08282">
    <property type="entry name" value="Hydrolase_3"/>
    <property type="match status" value="2"/>
</dbReference>
<dbReference type="GO" id="GO:0016791">
    <property type="term" value="F:phosphatase activity"/>
    <property type="evidence" value="ECO:0007669"/>
    <property type="project" value="TreeGrafter"/>
</dbReference>